<dbReference type="AlphaFoldDB" id="A0AAD7A814"/>
<gene>
    <name evidence="2" type="ORF">DFH08DRAFT_957504</name>
</gene>
<name>A0AAD7A814_9AGAR</name>
<sequence>MTSEVVENLAYLSKYLDQSRARVSELEKELTNVRRESTNPSTTNQILQLEADKAKLQYELEGLQDELKDARQKHKDECLLGEALQAKCTELAGMAAKALRERLEGEEALEEMRKKANETQGVQGTYAELQAATDGLVAASTERYALLKTKYKQIKEDKTSLRGSLAEQDAQINCLKEKVSQIKAEYEAAIPGMVTAGTISGLIFSYITQYCSPL</sequence>
<organism evidence="2 3">
    <name type="scientific">Mycena albidolilacea</name>
    <dbReference type="NCBI Taxonomy" id="1033008"/>
    <lineage>
        <taxon>Eukaryota</taxon>
        <taxon>Fungi</taxon>
        <taxon>Dikarya</taxon>
        <taxon>Basidiomycota</taxon>
        <taxon>Agaricomycotina</taxon>
        <taxon>Agaricomycetes</taxon>
        <taxon>Agaricomycetidae</taxon>
        <taxon>Agaricales</taxon>
        <taxon>Marasmiineae</taxon>
        <taxon>Mycenaceae</taxon>
        <taxon>Mycena</taxon>
    </lineage>
</organism>
<dbReference type="Proteomes" id="UP001218218">
    <property type="component" value="Unassembled WGS sequence"/>
</dbReference>
<proteinExistence type="predicted"/>
<reference evidence="2" key="1">
    <citation type="submission" date="2023-03" db="EMBL/GenBank/DDBJ databases">
        <title>Massive genome expansion in bonnet fungi (Mycena s.s.) driven by repeated elements and novel gene families across ecological guilds.</title>
        <authorList>
            <consortium name="Lawrence Berkeley National Laboratory"/>
            <person name="Harder C.B."/>
            <person name="Miyauchi S."/>
            <person name="Viragh M."/>
            <person name="Kuo A."/>
            <person name="Thoen E."/>
            <person name="Andreopoulos B."/>
            <person name="Lu D."/>
            <person name="Skrede I."/>
            <person name="Drula E."/>
            <person name="Henrissat B."/>
            <person name="Morin E."/>
            <person name="Kohler A."/>
            <person name="Barry K."/>
            <person name="LaButti K."/>
            <person name="Morin E."/>
            <person name="Salamov A."/>
            <person name="Lipzen A."/>
            <person name="Mereny Z."/>
            <person name="Hegedus B."/>
            <person name="Baldrian P."/>
            <person name="Stursova M."/>
            <person name="Weitz H."/>
            <person name="Taylor A."/>
            <person name="Grigoriev I.V."/>
            <person name="Nagy L.G."/>
            <person name="Martin F."/>
            <person name="Kauserud H."/>
        </authorList>
    </citation>
    <scope>NUCLEOTIDE SEQUENCE</scope>
    <source>
        <strain evidence="2">CBHHK002</strain>
    </source>
</reference>
<feature type="coiled-coil region" evidence="1">
    <location>
        <begin position="16"/>
        <end position="115"/>
    </location>
</feature>
<evidence type="ECO:0000313" key="2">
    <source>
        <dbReference type="EMBL" id="KAJ7351165.1"/>
    </source>
</evidence>
<evidence type="ECO:0000313" key="3">
    <source>
        <dbReference type="Proteomes" id="UP001218218"/>
    </source>
</evidence>
<keyword evidence="3" id="KW-1185">Reference proteome</keyword>
<accession>A0AAD7A814</accession>
<keyword evidence="1" id="KW-0175">Coiled coil</keyword>
<protein>
    <submittedName>
        <fullName evidence="2">Uncharacterized protein</fullName>
    </submittedName>
</protein>
<evidence type="ECO:0000256" key="1">
    <source>
        <dbReference type="SAM" id="Coils"/>
    </source>
</evidence>
<dbReference type="EMBL" id="JARIHO010000013">
    <property type="protein sequence ID" value="KAJ7351165.1"/>
    <property type="molecule type" value="Genomic_DNA"/>
</dbReference>
<comment type="caution">
    <text evidence="2">The sequence shown here is derived from an EMBL/GenBank/DDBJ whole genome shotgun (WGS) entry which is preliminary data.</text>
</comment>